<gene>
    <name evidence="10" type="ORF">JOC95_001038</name>
</gene>
<evidence type="ECO:0000313" key="10">
    <source>
        <dbReference type="EMBL" id="MBM7619189.1"/>
    </source>
</evidence>
<evidence type="ECO:0000256" key="6">
    <source>
        <dbReference type="ARBA" id="ARBA00023139"/>
    </source>
</evidence>
<keyword evidence="7" id="KW-0449">Lipoprotein</keyword>
<evidence type="ECO:0000256" key="1">
    <source>
        <dbReference type="ARBA" id="ARBA00004635"/>
    </source>
</evidence>
<dbReference type="RefSeq" id="WP_204414088.1">
    <property type="nucleotide sequence ID" value="NZ_JAFBED010000002.1"/>
</dbReference>
<dbReference type="InterPro" id="IPR038501">
    <property type="entry name" value="Spore_GerAC_C_sf"/>
</dbReference>
<keyword evidence="11" id="KW-1185">Reference proteome</keyword>
<keyword evidence="5" id="KW-0472">Membrane</keyword>
<comment type="subcellular location">
    <subcellularLocation>
        <location evidence="1">Membrane</location>
        <topology evidence="1">Lipid-anchor</topology>
    </subcellularLocation>
</comment>
<evidence type="ECO:0000256" key="3">
    <source>
        <dbReference type="ARBA" id="ARBA00022544"/>
    </source>
</evidence>
<evidence type="ECO:0000256" key="5">
    <source>
        <dbReference type="ARBA" id="ARBA00023136"/>
    </source>
</evidence>
<dbReference type="EMBL" id="JAFBED010000002">
    <property type="protein sequence ID" value="MBM7619189.1"/>
    <property type="molecule type" value="Genomic_DNA"/>
</dbReference>
<evidence type="ECO:0000259" key="8">
    <source>
        <dbReference type="Pfam" id="PF05504"/>
    </source>
</evidence>
<dbReference type="PROSITE" id="PS51257">
    <property type="entry name" value="PROKAR_LIPOPROTEIN"/>
    <property type="match status" value="1"/>
</dbReference>
<name>A0ABS2NX28_9BACI</name>
<dbReference type="Pfam" id="PF25198">
    <property type="entry name" value="Spore_GerAC_N"/>
    <property type="match status" value="1"/>
</dbReference>
<proteinExistence type="inferred from homology"/>
<dbReference type="PANTHER" id="PTHR35789:SF1">
    <property type="entry name" value="SPORE GERMINATION PROTEIN B3"/>
    <property type="match status" value="1"/>
</dbReference>
<dbReference type="InterPro" id="IPR046953">
    <property type="entry name" value="Spore_GerAC-like_C"/>
</dbReference>
<evidence type="ECO:0000259" key="9">
    <source>
        <dbReference type="Pfam" id="PF25198"/>
    </source>
</evidence>
<dbReference type="Proteomes" id="UP000737402">
    <property type="component" value="Unassembled WGS sequence"/>
</dbReference>
<dbReference type="NCBIfam" id="TIGR02887">
    <property type="entry name" value="spore_ger_x_C"/>
    <property type="match status" value="1"/>
</dbReference>
<accession>A0ABS2NX28</accession>
<keyword evidence="3" id="KW-0309">Germination</keyword>
<organism evidence="10 11">
    <name type="scientific">Sutcliffiella tianshenii</name>
    <dbReference type="NCBI Taxonomy" id="1463404"/>
    <lineage>
        <taxon>Bacteria</taxon>
        <taxon>Bacillati</taxon>
        <taxon>Bacillota</taxon>
        <taxon>Bacilli</taxon>
        <taxon>Bacillales</taxon>
        <taxon>Bacillaceae</taxon>
        <taxon>Sutcliffiella</taxon>
    </lineage>
</organism>
<feature type="domain" description="Spore germination protein N-terminal" evidence="9">
    <location>
        <begin position="21"/>
        <end position="188"/>
    </location>
</feature>
<keyword evidence="4" id="KW-0732">Signal</keyword>
<sequence>MKKHLCYWLFTSTLILSGCLNQKILDDVQLASAAGFELGEDEDMIIATAVFPVYKPDLTVENRTYTSSSKLSKIIRDKLNRKSPKPFVSGKLEVALYSKELAEKGIFDIIDTFRRDPATGAKMFLAVVEGDLGNSLKIQYGETDNGMFLSKLIQHNIESGILPKTNLHLFTKAYREEGRDPFLPYLKLTDKEAEIKGVALFKEDQFVGSIEGEEGYIFMFLNEKFTSDASMSVKLGEDGVFASVYHIDSKRKYKIKNIETDPSITIRIKTNAIIQEYSGEDITSKVKKQIEQNMEEEIESKGEEMIKKFQDLKIDPLGIGFQVKHRSRNWSKEKWDELYPSITVNVEAEVEISEAGVIN</sequence>
<evidence type="ECO:0000256" key="2">
    <source>
        <dbReference type="ARBA" id="ARBA00007886"/>
    </source>
</evidence>
<evidence type="ECO:0000256" key="7">
    <source>
        <dbReference type="ARBA" id="ARBA00023288"/>
    </source>
</evidence>
<dbReference type="Gene3D" id="3.30.300.210">
    <property type="entry name" value="Nutrient germinant receptor protein C, domain 3"/>
    <property type="match status" value="1"/>
</dbReference>
<dbReference type="Pfam" id="PF05504">
    <property type="entry name" value="Spore_GerAC"/>
    <property type="match status" value="1"/>
</dbReference>
<keyword evidence="6" id="KW-0564">Palmitate</keyword>
<evidence type="ECO:0000256" key="4">
    <source>
        <dbReference type="ARBA" id="ARBA00022729"/>
    </source>
</evidence>
<dbReference type="InterPro" id="IPR008844">
    <property type="entry name" value="Spore_GerAC-like"/>
</dbReference>
<feature type="domain" description="Spore germination GerAC-like C-terminal" evidence="8">
    <location>
        <begin position="196"/>
        <end position="356"/>
    </location>
</feature>
<dbReference type="InterPro" id="IPR057336">
    <property type="entry name" value="GerAC_N"/>
</dbReference>
<protein>
    <submittedName>
        <fullName evidence="10">Spore germination protein</fullName>
    </submittedName>
</protein>
<evidence type="ECO:0000313" key="11">
    <source>
        <dbReference type="Proteomes" id="UP000737402"/>
    </source>
</evidence>
<dbReference type="PANTHER" id="PTHR35789">
    <property type="entry name" value="SPORE GERMINATION PROTEIN B3"/>
    <property type="match status" value="1"/>
</dbReference>
<comment type="similarity">
    <text evidence="2">Belongs to the GerABKC lipoprotein family.</text>
</comment>
<comment type="caution">
    <text evidence="10">The sequence shown here is derived from an EMBL/GenBank/DDBJ whole genome shotgun (WGS) entry which is preliminary data.</text>
</comment>
<reference evidence="10 11" key="1">
    <citation type="submission" date="2021-01" db="EMBL/GenBank/DDBJ databases">
        <title>Genomic Encyclopedia of Type Strains, Phase IV (KMG-IV): sequencing the most valuable type-strain genomes for metagenomic binning, comparative biology and taxonomic classification.</title>
        <authorList>
            <person name="Goeker M."/>
        </authorList>
    </citation>
    <scope>NUCLEOTIDE SEQUENCE [LARGE SCALE GENOMIC DNA]</scope>
    <source>
        <strain evidence="10 11">DSM 25879</strain>
    </source>
</reference>